<dbReference type="InterPro" id="IPR000182">
    <property type="entry name" value="GNAT_dom"/>
</dbReference>
<gene>
    <name evidence="2" type="ORF">ANIA_02102</name>
</gene>
<evidence type="ECO:0000313" key="3">
    <source>
        <dbReference type="Proteomes" id="UP000000560"/>
    </source>
</evidence>
<dbReference type="PROSITE" id="PS51186">
    <property type="entry name" value="GNAT"/>
    <property type="match status" value="1"/>
</dbReference>
<name>Q5BBH8_EMENI</name>
<evidence type="ECO:0000313" key="2">
    <source>
        <dbReference type="EMBL" id="CBF86182.1"/>
    </source>
</evidence>
<dbReference type="InterPro" id="IPR052742">
    <property type="entry name" value="Mito_N-acetyltransferase"/>
</dbReference>
<dbReference type="eggNOG" id="ENOG502QRFX">
    <property type="taxonomic scope" value="Eukaryota"/>
</dbReference>
<dbReference type="PANTHER" id="PTHR43138:SF1">
    <property type="entry name" value="N-ACETYLTRANSFERASE ACA1"/>
    <property type="match status" value="1"/>
</dbReference>
<dbReference type="PANTHER" id="PTHR43138">
    <property type="entry name" value="ACETYLTRANSFERASE, GNAT FAMILY"/>
    <property type="match status" value="1"/>
</dbReference>
<dbReference type="GeneID" id="2875678"/>
<dbReference type="OrthoDB" id="10264707at2759"/>
<keyword evidence="3" id="KW-1185">Reference proteome</keyword>
<dbReference type="STRING" id="227321.Q5BBH8"/>
<dbReference type="Proteomes" id="UP000000560">
    <property type="component" value="Chromosome VII"/>
</dbReference>
<dbReference type="GO" id="GO:0016747">
    <property type="term" value="F:acyltransferase activity, transferring groups other than amino-acyl groups"/>
    <property type="evidence" value="ECO:0007669"/>
    <property type="project" value="InterPro"/>
</dbReference>
<feature type="domain" description="N-acetyltransferase" evidence="1">
    <location>
        <begin position="41"/>
        <end position="209"/>
    </location>
</feature>
<dbReference type="SUPFAM" id="SSF55729">
    <property type="entry name" value="Acyl-CoA N-acyltransferases (Nat)"/>
    <property type="match status" value="1"/>
</dbReference>
<dbReference type="Gene3D" id="3.40.630.30">
    <property type="match status" value="1"/>
</dbReference>
<dbReference type="AlphaFoldDB" id="Q5BBH8"/>
<dbReference type="VEuPathDB" id="FungiDB:AN2102"/>
<dbReference type="Pfam" id="PF00583">
    <property type="entry name" value="Acetyltransf_1"/>
    <property type="match status" value="1"/>
</dbReference>
<dbReference type="OMA" id="MEQPMAL"/>
<accession>C8VLY1</accession>
<reference evidence="3" key="1">
    <citation type="journal article" date="2005" name="Nature">
        <title>Sequencing of Aspergillus nidulans and comparative analysis with A. fumigatus and A. oryzae.</title>
        <authorList>
            <person name="Galagan J.E."/>
            <person name="Calvo S.E."/>
            <person name="Cuomo C."/>
            <person name="Ma L.J."/>
            <person name="Wortman J.R."/>
            <person name="Batzoglou S."/>
            <person name="Lee S.I."/>
            <person name="Basturkmen M."/>
            <person name="Spevak C.C."/>
            <person name="Clutterbuck J."/>
            <person name="Kapitonov V."/>
            <person name="Jurka J."/>
            <person name="Scazzocchio C."/>
            <person name="Farman M."/>
            <person name="Butler J."/>
            <person name="Purcell S."/>
            <person name="Harris S."/>
            <person name="Braus G.H."/>
            <person name="Draht O."/>
            <person name="Busch S."/>
            <person name="D'Enfert C."/>
            <person name="Bouchier C."/>
            <person name="Goldman G.H."/>
            <person name="Bell-Pedersen D."/>
            <person name="Griffiths-Jones S."/>
            <person name="Doonan J.H."/>
            <person name="Yu J."/>
            <person name="Vienken K."/>
            <person name="Pain A."/>
            <person name="Freitag M."/>
            <person name="Selker E.U."/>
            <person name="Archer D.B."/>
            <person name="Penalva M.A."/>
            <person name="Oakley B.R."/>
            <person name="Momany M."/>
            <person name="Tanaka T."/>
            <person name="Kumagai T."/>
            <person name="Asai K."/>
            <person name="Machida M."/>
            <person name="Nierman W.C."/>
            <person name="Denning D.W."/>
            <person name="Caddick M."/>
            <person name="Hynes M."/>
            <person name="Paoletti M."/>
            <person name="Fischer R."/>
            <person name="Miller B."/>
            <person name="Dyer P."/>
            <person name="Sachs M.S."/>
            <person name="Osmani S.A."/>
            <person name="Birren B.W."/>
        </authorList>
    </citation>
    <scope>NUCLEOTIDE SEQUENCE [LARGE SCALE GENOMIC DNA]</scope>
    <source>
        <strain evidence="3">FGSC A4 / ATCC 38163 / CBS 112.46 / NRRL 194 / M139</strain>
    </source>
</reference>
<reference evidence="3" key="2">
    <citation type="journal article" date="2009" name="Fungal Genet. Biol.">
        <title>The 2008 update of the Aspergillus nidulans genome annotation: a community effort.</title>
        <authorList>
            <person name="Wortman J.R."/>
            <person name="Gilsenan J.M."/>
            <person name="Joardar V."/>
            <person name="Deegan J."/>
            <person name="Clutterbuck J."/>
            <person name="Andersen M.R."/>
            <person name="Archer D."/>
            <person name="Bencina M."/>
            <person name="Braus G."/>
            <person name="Coutinho P."/>
            <person name="von Dohren H."/>
            <person name="Doonan J."/>
            <person name="Driessen A.J."/>
            <person name="Durek P."/>
            <person name="Espeso E."/>
            <person name="Fekete E."/>
            <person name="Flipphi M."/>
            <person name="Estrada C.G."/>
            <person name="Geysens S."/>
            <person name="Goldman G."/>
            <person name="de Groot P.W."/>
            <person name="Hansen K."/>
            <person name="Harris S.D."/>
            <person name="Heinekamp T."/>
            <person name="Helmstaedt K."/>
            <person name="Henrissat B."/>
            <person name="Hofmann G."/>
            <person name="Homan T."/>
            <person name="Horio T."/>
            <person name="Horiuchi H."/>
            <person name="James S."/>
            <person name="Jones M."/>
            <person name="Karaffa L."/>
            <person name="Karanyi Z."/>
            <person name="Kato M."/>
            <person name="Keller N."/>
            <person name="Kelly D.E."/>
            <person name="Kiel J.A."/>
            <person name="Kim J.M."/>
            <person name="van der Klei I.J."/>
            <person name="Klis F.M."/>
            <person name="Kovalchuk A."/>
            <person name="Krasevec N."/>
            <person name="Kubicek C.P."/>
            <person name="Liu B."/>
            <person name="Maccabe A."/>
            <person name="Meyer V."/>
            <person name="Mirabito P."/>
            <person name="Miskei M."/>
            <person name="Mos M."/>
            <person name="Mullins J."/>
            <person name="Nelson D.R."/>
            <person name="Nielsen J."/>
            <person name="Oakley B.R."/>
            <person name="Osmani S.A."/>
            <person name="Pakula T."/>
            <person name="Paszewski A."/>
            <person name="Paulsen I."/>
            <person name="Pilsyk S."/>
            <person name="Pocsi I."/>
            <person name="Punt P.J."/>
            <person name="Ram A.F."/>
            <person name="Ren Q."/>
            <person name="Robellet X."/>
            <person name="Robson G."/>
            <person name="Seiboth B."/>
            <person name="van Solingen P."/>
            <person name="Specht T."/>
            <person name="Sun J."/>
            <person name="Taheri-Talesh N."/>
            <person name="Takeshita N."/>
            <person name="Ussery D."/>
            <person name="vanKuyk P.A."/>
            <person name="Visser H."/>
            <person name="van de Vondervoort P.J."/>
            <person name="de Vries R.P."/>
            <person name="Walton J."/>
            <person name="Xiang X."/>
            <person name="Xiong Y."/>
            <person name="Zeng A.P."/>
            <person name="Brandt B.W."/>
            <person name="Cornell M.J."/>
            <person name="van den Hondel C.A."/>
            <person name="Visser J."/>
            <person name="Oliver S.G."/>
            <person name="Turner G."/>
        </authorList>
    </citation>
    <scope>GENOME REANNOTATION</scope>
    <source>
        <strain evidence="3">FGSC A4 / ATCC 38163 / CBS 112.46 / NRRL 194 / M139</strain>
    </source>
</reference>
<dbReference type="KEGG" id="ani:ANIA_02102"/>
<sequence length="217" mass="23693">MPSILEDPNTKIQPSDSLLLSLKSPAFNTPLKTTTKTGANVTLYPITNGPSSLPQSLLRFLHAEFSAEIERGCTYPMEQPMKFEAFGEYWFGMFGVVAVLDQEGDGEGGLSVDSERDWGKECLGTFYVKPNYPARNQGVGMVMGKAYLHFAPLLGYKYSVFNLVFENNVASVKIWERLGFSVIGRVPGAARLANSETPVDALIIGKDLTGEAVVENA</sequence>
<organism evidence="2 3">
    <name type="scientific">Emericella nidulans (strain FGSC A4 / ATCC 38163 / CBS 112.46 / NRRL 194 / M139)</name>
    <name type="common">Aspergillus nidulans</name>
    <dbReference type="NCBI Taxonomy" id="227321"/>
    <lineage>
        <taxon>Eukaryota</taxon>
        <taxon>Fungi</taxon>
        <taxon>Dikarya</taxon>
        <taxon>Ascomycota</taxon>
        <taxon>Pezizomycotina</taxon>
        <taxon>Eurotiomycetes</taxon>
        <taxon>Eurotiomycetidae</taxon>
        <taxon>Eurotiales</taxon>
        <taxon>Aspergillaceae</taxon>
        <taxon>Aspergillus</taxon>
        <taxon>Aspergillus subgen. Nidulantes</taxon>
    </lineage>
</organism>
<dbReference type="InterPro" id="IPR016181">
    <property type="entry name" value="Acyl_CoA_acyltransferase"/>
</dbReference>
<dbReference type="EMBL" id="BN001307">
    <property type="protein sequence ID" value="CBF86182.1"/>
    <property type="molecule type" value="Genomic_DNA"/>
</dbReference>
<dbReference type="HOGENOM" id="CLU_013985_42_1_1"/>
<proteinExistence type="predicted"/>
<dbReference type="InParanoid" id="Q5BBH8"/>
<evidence type="ECO:0000259" key="1">
    <source>
        <dbReference type="PROSITE" id="PS51186"/>
    </source>
</evidence>
<accession>Q5BBH8</accession>
<dbReference type="RefSeq" id="XP_659706.1">
    <property type="nucleotide sequence ID" value="XM_654614.1"/>
</dbReference>
<protein>
    <submittedName>
        <fullName evidence="2">Acetyltransferase, GNAT family, putative (AFU_orthologue AFUA_2G05085)</fullName>
    </submittedName>
</protein>